<evidence type="ECO:0000259" key="7">
    <source>
        <dbReference type="Pfam" id="PF13302"/>
    </source>
</evidence>
<evidence type="ECO:0000313" key="9">
    <source>
        <dbReference type="Proteomes" id="UP000216752"/>
    </source>
</evidence>
<evidence type="ECO:0000256" key="4">
    <source>
        <dbReference type="ARBA" id="ARBA00023125"/>
    </source>
</evidence>
<dbReference type="InterPro" id="IPR001207">
    <property type="entry name" value="Transposase_mutator"/>
</dbReference>
<evidence type="ECO:0000256" key="1">
    <source>
        <dbReference type="ARBA" id="ARBA00002190"/>
    </source>
</evidence>
<keyword evidence="6" id="KW-0814">Transposable element</keyword>
<protein>
    <recommendedName>
        <fullName evidence="6">Mutator family transposase</fullName>
    </recommendedName>
</protein>
<dbReference type="InterPro" id="IPR016181">
    <property type="entry name" value="Acyl_CoA_acyltransferase"/>
</dbReference>
<dbReference type="Pfam" id="PF13302">
    <property type="entry name" value="Acetyltransf_3"/>
    <property type="match status" value="1"/>
</dbReference>
<comment type="function">
    <text evidence="1 6">Required for the transposition of the insertion element.</text>
</comment>
<name>A0ABZ3IPY2_9FIRM</name>
<feature type="domain" description="N-acetyltransferase" evidence="7">
    <location>
        <begin position="1"/>
        <end position="34"/>
    </location>
</feature>
<dbReference type="PANTHER" id="PTHR33217">
    <property type="entry name" value="TRANSPOSASE FOR INSERTION SEQUENCE ELEMENT IS1081"/>
    <property type="match status" value="1"/>
</dbReference>
<evidence type="ECO:0000256" key="5">
    <source>
        <dbReference type="ARBA" id="ARBA00023172"/>
    </source>
</evidence>
<dbReference type="Gene3D" id="3.40.630.30">
    <property type="match status" value="1"/>
</dbReference>
<dbReference type="SUPFAM" id="SSF55729">
    <property type="entry name" value="Acyl-CoA N-acyltransferases (Nat)"/>
    <property type="match status" value="1"/>
</dbReference>
<dbReference type="Pfam" id="PF00872">
    <property type="entry name" value="Transposase_mut"/>
    <property type="match status" value="1"/>
</dbReference>
<accession>A0ABZ3IPY2</accession>
<dbReference type="InterPro" id="IPR000182">
    <property type="entry name" value="GNAT_dom"/>
</dbReference>
<keyword evidence="9" id="KW-1185">Reference proteome</keyword>
<organism evidence="8 9">
    <name type="scientific">Sporomusa silvacetica DSM 10669</name>
    <dbReference type="NCBI Taxonomy" id="1123289"/>
    <lineage>
        <taxon>Bacteria</taxon>
        <taxon>Bacillati</taxon>
        <taxon>Bacillota</taxon>
        <taxon>Negativicutes</taxon>
        <taxon>Selenomonadales</taxon>
        <taxon>Sporomusaceae</taxon>
        <taxon>Sporomusa</taxon>
    </lineage>
</organism>
<evidence type="ECO:0000256" key="2">
    <source>
        <dbReference type="ARBA" id="ARBA00010961"/>
    </source>
</evidence>
<keyword evidence="4 6" id="KW-0238">DNA-binding</keyword>
<comment type="similarity">
    <text evidence="2 6">Belongs to the transposase mutator family.</text>
</comment>
<dbReference type="PANTHER" id="PTHR33217:SF8">
    <property type="entry name" value="MUTATOR FAMILY TRANSPOSASE"/>
    <property type="match status" value="1"/>
</dbReference>
<evidence type="ECO:0000313" key="8">
    <source>
        <dbReference type="EMBL" id="XFO67635.1"/>
    </source>
</evidence>
<keyword evidence="5 6" id="KW-0233">DNA recombination</keyword>
<sequence>MEYAFQQLRADKVIAQIRPTNLPSRKVAEKLGMQIEGEIHQIRNSLKYVSYKDQKAIMADLKVVYQALTLEEAEMAFTAFKEKWAKKHPIVIRSWENNWLELTTYFRYPYEIRRMIYTTNIIEGYHRQLRKVTKTKTAFPSDEALRKIIYLATIDAAKKWTMPLRNWTDCISQLAIYFEGRLDANCRFNQ</sequence>
<dbReference type="Proteomes" id="UP000216752">
    <property type="component" value="Chromosome"/>
</dbReference>
<dbReference type="EMBL" id="CP155573">
    <property type="protein sequence ID" value="XFO67635.1"/>
    <property type="molecule type" value="Genomic_DNA"/>
</dbReference>
<evidence type="ECO:0000256" key="6">
    <source>
        <dbReference type="RuleBase" id="RU365089"/>
    </source>
</evidence>
<gene>
    <name evidence="8" type="ORF">SPSIL_038540</name>
</gene>
<proteinExistence type="inferred from homology"/>
<evidence type="ECO:0000256" key="3">
    <source>
        <dbReference type="ARBA" id="ARBA00022578"/>
    </source>
</evidence>
<reference evidence="8" key="1">
    <citation type="submission" date="2024-05" db="EMBL/GenBank/DDBJ databases">
        <title>Isolation and characterization of Sporomusa carbonis sp. nov., a carboxydotrophic hydrogenogen in the genus of Sporomusa isolated from a charcoal burning pile.</title>
        <authorList>
            <person name="Boeer T."/>
            <person name="Rosenbaum F."/>
            <person name="Eysell L."/>
            <person name="Mueller V."/>
            <person name="Daniel R."/>
            <person name="Poehlein A."/>
        </authorList>
    </citation>
    <scope>NUCLEOTIDE SEQUENCE [LARGE SCALE GENOMIC DNA]</scope>
    <source>
        <strain evidence="8">DSM 10669</strain>
    </source>
</reference>
<keyword evidence="3 6" id="KW-0815">Transposition</keyword>